<gene>
    <name evidence="11" type="primary">dnaX</name>
    <name evidence="14" type="ORF">AZI86_05615</name>
</gene>
<dbReference type="InterPro" id="IPR027417">
    <property type="entry name" value="P-loop_NTPase"/>
</dbReference>
<keyword evidence="2 11" id="KW-0808">Transferase</keyword>
<dbReference type="RefSeq" id="WP_061834087.1">
    <property type="nucleotide sequence ID" value="NZ_LUKE01000001.1"/>
</dbReference>
<evidence type="ECO:0000256" key="6">
    <source>
        <dbReference type="ARBA" id="ARBA00022741"/>
    </source>
</evidence>
<dbReference type="InterPro" id="IPR001270">
    <property type="entry name" value="ClpA/B"/>
</dbReference>
<dbReference type="GO" id="GO:0009360">
    <property type="term" value="C:DNA polymerase III complex"/>
    <property type="evidence" value="ECO:0007669"/>
    <property type="project" value="InterPro"/>
</dbReference>
<dbReference type="InterPro" id="IPR022754">
    <property type="entry name" value="DNA_pol_III_gamma-3"/>
</dbReference>
<evidence type="ECO:0000313" key="14">
    <source>
        <dbReference type="EMBL" id="KYG66523.1"/>
    </source>
</evidence>
<dbReference type="Gene3D" id="1.20.272.10">
    <property type="match status" value="1"/>
</dbReference>
<dbReference type="Gene3D" id="3.40.50.300">
    <property type="entry name" value="P-loop containing nucleotide triphosphate hydrolases"/>
    <property type="match status" value="1"/>
</dbReference>
<keyword evidence="9 11" id="KW-0239">DNA-directed DNA polymerase</keyword>
<dbReference type="Proteomes" id="UP000075320">
    <property type="component" value="Unassembled WGS sequence"/>
</dbReference>
<keyword evidence="7" id="KW-0862">Zinc</keyword>
<dbReference type="GO" id="GO:0003887">
    <property type="term" value="F:DNA-directed DNA polymerase activity"/>
    <property type="evidence" value="ECO:0007669"/>
    <property type="project" value="UniProtKB-KW"/>
</dbReference>
<dbReference type="PRINTS" id="PR00300">
    <property type="entry name" value="CLPPROTEASEA"/>
</dbReference>
<keyword evidence="5" id="KW-0479">Metal-binding</keyword>
<dbReference type="PANTHER" id="PTHR11669:SF0">
    <property type="entry name" value="PROTEIN STICHEL-LIKE 2"/>
    <property type="match status" value="1"/>
</dbReference>
<dbReference type="InterPro" id="IPR050238">
    <property type="entry name" value="DNA_Rep/Repair_Clamp_Loader"/>
</dbReference>
<protein>
    <recommendedName>
        <fullName evidence="11">DNA polymerase III subunit gamma/tau</fullName>
        <ecNumber evidence="11">2.7.7.7</ecNumber>
    </recommendedName>
</protein>
<comment type="similarity">
    <text evidence="1 11">Belongs to the DnaX/STICHEL family.</text>
</comment>
<evidence type="ECO:0000256" key="8">
    <source>
        <dbReference type="ARBA" id="ARBA00022840"/>
    </source>
</evidence>
<feature type="region of interest" description="Disordered" evidence="12">
    <location>
        <begin position="423"/>
        <end position="462"/>
    </location>
</feature>
<keyword evidence="8 11" id="KW-0067">ATP-binding</keyword>
<dbReference type="InterPro" id="IPR003593">
    <property type="entry name" value="AAA+_ATPase"/>
</dbReference>
<evidence type="ECO:0000256" key="7">
    <source>
        <dbReference type="ARBA" id="ARBA00022833"/>
    </source>
</evidence>
<evidence type="ECO:0000256" key="4">
    <source>
        <dbReference type="ARBA" id="ARBA00022705"/>
    </source>
</evidence>
<feature type="domain" description="AAA+ ATPase" evidence="13">
    <location>
        <begin position="37"/>
        <end position="179"/>
    </location>
</feature>
<dbReference type="EC" id="2.7.7.7" evidence="11"/>
<evidence type="ECO:0000259" key="13">
    <source>
        <dbReference type="SMART" id="SM00382"/>
    </source>
</evidence>
<dbReference type="NCBIfam" id="NF004046">
    <property type="entry name" value="PRK05563.1"/>
    <property type="match status" value="1"/>
</dbReference>
<comment type="catalytic activity">
    <reaction evidence="10 11">
        <text>DNA(n) + a 2'-deoxyribonucleoside 5'-triphosphate = DNA(n+1) + diphosphate</text>
        <dbReference type="Rhea" id="RHEA:22508"/>
        <dbReference type="Rhea" id="RHEA-COMP:17339"/>
        <dbReference type="Rhea" id="RHEA-COMP:17340"/>
        <dbReference type="ChEBI" id="CHEBI:33019"/>
        <dbReference type="ChEBI" id="CHEBI:61560"/>
        <dbReference type="ChEBI" id="CHEBI:173112"/>
        <dbReference type="EC" id="2.7.7.7"/>
    </reaction>
</comment>
<dbReference type="SMART" id="SM00382">
    <property type="entry name" value="AAA"/>
    <property type="match status" value="1"/>
</dbReference>
<keyword evidence="6 11" id="KW-0547">Nucleotide-binding</keyword>
<keyword evidence="3 11" id="KW-0548">Nucleotidyltransferase</keyword>
<dbReference type="GO" id="GO:0005524">
    <property type="term" value="F:ATP binding"/>
    <property type="evidence" value="ECO:0007669"/>
    <property type="project" value="UniProtKB-KW"/>
</dbReference>
<sequence>MSYQVIARKWRPQSFTDVVGQNHITQTLNNALKNGRLPHALLFTGPRGTGKTSSARILAKALRCPNAVNFTPCNECTSCQEIAAGTSVDVMEIDGASNNGVDAIRELRDTVAFMPATGKYKIYIIDEVHMLSTSAFNALLKTLEEPPSHVIFIMATTEVHKIPQTILSRCQRFDFRRISTRQITEHLRVIAEREGVPAEEEALWIIARQGDGSMRDSQSLLDQVITFANGPLTRASVVEILGLTDRALLFETLNALVDRSTQSIMKVIEKIATAGFEPHLFSQDLLESIRSLLLVKVSETQAVDILEMPDSELQALKEMAARLSEEDIHMLFDMALKGGNDIPRAQDPRIVLEVTLLRMASAPKLVDLKSLLSGVTSHSAGGARPYIPPVNPVTKGHARLEESQKVPEVPRGLDKMKAVLENKAAHAKASSPTNAPADKPAAPATPSPVAETPAPPKLATGSTSSEKWVNFVELLRQDDALFAAKVENLLFVKEEGKLLSLGVPAKLAFLKEQMADTQVRKKLQGFIDSYWGAGYSFEVLMSRDQVGESAQALQQKKVQQAEDELRTKIVENPMVKAAQDVFKGNIKSIVEIKRNGAGR</sequence>
<dbReference type="Pfam" id="PF12169">
    <property type="entry name" value="DNA_pol3_gamma3"/>
    <property type="match status" value="1"/>
</dbReference>
<comment type="subunit">
    <text evidence="11">DNA polymerase III contains a core (composed of alpha, epsilon and theta chains) that associates with a tau subunit. This core dimerizes to form the POLIII' complex. PolIII' associates with the gamma complex (composed of gamma, delta, delta', psi and chi chains) and with the beta chain to form the complete DNA polymerase III complex.</text>
</comment>
<evidence type="ECO:0000256" key="1">
    <source>
        <dbReference type="ARBA" id="ARBA00006360"/>
    </source>
</evidence>
<dbReference type="InterPro" id="IPR045085">
    <property type="entry name" value="HLD_clamp_pol_III_gamma_tau"/>
</dbReference>
<evidence type="ECO:0000256" key="5">
    <source>
        <dbReference type="ARBA" id="ARBA00022723"/>
    </source>
</evidence>
<dbReference type="EMBL" id="LUKE01000001">
    <property type="protein sequence ID" value="KYG66523.1"/>
    <property type="molecule type" value="Genomic_DNA"/>
</dbReference>
<dbReference type="SUPFAM" id="SSF48019">
    <property type="entry name" value="post-AAA+ oligomerization domain-like"/>
    <property type="match status" value="1"/>
</dbReference>
<evidence type="ECO:0000256" key="12">
    <source>
        <dbReference type="SAM" id="MobiDB-lite"/>
    </source>
</evidence>
<evidence type="ECO:0000256" key="10">
    <source>
        <dbReference type="ARBA" id="ARBA00049244"/>
    </source>
</evidence>
<dbReference type="GO" id="GO:0006261">
    <property type="term" value="P:DNA-templated DNA replication"/>
    <property type="evidence" value="ECO:0007669"/>
    <property type="project" value="TreeGrafter"/>
</dbReference>
<dbReference type="AlphaFoldDB" id="A0A150WPU6"/>
<dbReference type="SUPFAM" id="SSF52540">
    <property type="entry name" value="P-loop containing nucleoside triphosphate hydrolases"/>
    <property type="match status" value="1"/>
</dbReference>
<organism evidence="14 15">
    <name type="scientific">Bdellovibrio bacteriovorus</name>
    <dbReference type="NCBI Taxonomy" id="959"/>
    <lineage>
        <taxon>Bacteria</taxon>
        <taxon>Pseudomonadati</taxon>
        <taxon>Bdellovibrionota</taxon>
        <taxon>Bdellovibrionia</taxon>
        <taxon>Bdellovibrionales</taxon>
        <taxon>Pseudobdellovibrionaceae</taxon>
        <taxon>Bdellovibrio</taxon>
    </lineage>
</organism>
<comment type="function">
    <text evidence="11">DNA polymerase III is a complex, multichain enzyme responsible for most of the replicative synthesis in bacteria. This DNA polymerase also exhibits 3' to 5' exonuclease activity.</text>
</comment>
<dbReference type="Pfam" id="PF13177">
    <property type="entry name" value="DNA_pol3_delta2"/>
    <property type="match status" value="1"/>
</dbReference>
<feature type="compositionally biased region" description="Low complexity" evidence="12">
    <location>
        <begin position="435"/>
        <end position="448"/>
    </location>
</feature>
<keyword evidence="4 11" id="KW-0235">DNA replication</keyword>
<evidence type="ECO:0000256" key="9">
    <source>
        <dbReference type="ARBA" id="ARBA00022932"/>
    </source>
</evidence>
<dbReference type="FunFam" id="3.40.50.300:FF:000014">
    <property type="entry name" value="DNA polymerase III subunit gamma/tau"/>
    <property type="match status" value="1"/>
</dbReference>
<comment type="caution">
    <text evidence="14">The sequence shown here is derived from an EMBL/GenBank/DDBJ whole genome shotgun (WGS) entry which is preliminary data.</text>
</comment>
<dbReference type="NCBIfam" id="TIGR02397">
    <property type="entry name" value="dnaX_nterm"/>
    <property type="match status" value="1"/>
</dbReference>
<dbReference type="PANTHER" id="PTHR11669">
    <property type="entry name" value="REPLICATION FACTOR C / DNA POLYMERASE III GAMMA-TAU SUBUNIT"/>
    <property type="match status" value="1"/>
</dbReference>
<dbReference type="CDD" id="cd18137">
    <property type="entry name" value="HLD_clamp_pol_III_gamma_tau"/>
    <property type="match status" value="1"/>
</dbReference>
<accession>A0A150WPU6</accession>
<name>A0A150WPU6_BDEBC</name>
<dbReference type="GO" id="GO:0003677">
    <property type="term" value="F:DNA binding"/>
    <property type="evidence" value="ECO:0007669"/>
    <property type="project" value="InterPro"/>
</dbReference>
<proteinExistence type="inferred from homology"/>
<dbReference type="FunFam" id="1.10.8.60:FF:000013">
    <property type="entry name" value="DNA polymerase III subunit gamma/tau"/>
    <property type="match status" value="1"/>
</dbReference>
<dbReference type="OrthoDB" id="5287500at2"/>
<keyword evidence="15" id="KW-1185">Reference proteome</keyword>
<dbReference type="CDD" id="cd00009">
    <property type="entry name" value="AAA"/>
    <property type="match status" value="1"/>
</dbReference>
<evidence type="ECO:0000256" key="3">
    <source>
        <dbReference type="ARBA" id="ARBA00022695"/>
    </source>
</evidence>
<dbReference type="InterPro" id="IPR012763">
    <property type="entry name" value="DNA_pol_III_sug/sutau_N"/>
</dbReference>
<reference evidence="14 15" key="1">
    <citation type="submission" date="2016-03" db="EMBL/GenBank/DDBJ databases">
        <authorList>
            <person name="Ploux O."/>
        </authorList>
    </citation>
    <scope>NUCLEOTIDE SEQUENCE [LARGE SCALE GENOMIC DNA]</scope>
    <source>
        <strain evidence="14 15">R0</strain>
    </source>
</reference>
<evidence type="ECO:0000256" key="2">
    <source>
        <dbReference type="ARBA" id="ARBA00022679"/>
    </source>
</evidence>
<dbReference type="InterPro" id="IPR008921">
    <property type="entry name" value="DNA_pol3_clamp-load_cplx_C"/>
</dbReference>
<dbReference type="GO" id="GO:0046872">
    <property type="term" value="F:metal ion binding"/>
    <property type="evidence" value="ECO:0007669"/>
    <property type="project" value="UniProtKB-KW"/>
</dbReference>
<evidence type="ECO:0000313" key="15">
    <source>
        <dbReference type="Proteomes" id="UP000075320"/>
    </source>
</evidence>
<dbReference type="Gene3D" id="1.10.8.60">
    <property type="match status" value="1"/>
</dbReference>
<evidence type="ECO:0000256" key="11">
    <source>
        <dbReference type="RuleBase" id="RU364063"/>
    </source>
</evidence>
<dbReference type="Pfam" id="PF22608">
    <property type="entry name" value="DNAX_ATPase_lid"/>
    <property type="match status" value="1"/>
</dbReference>